<protein>
    <submittedName>
        <fullName evidence="1">Ankyrin repeat protein</fullName>
    </submittedName>
</protein>
<evidence type="ECO:0000313" key="1">
    <source>
        <dbReference type="EMBL" id="STX28574.1"/>
    </source>
</evidence>
<evidence type="ECO:0000313" key="2">
    <source>
        <dbReference type="Proteomes" id="UP000254968"/>
    </source>
</evidence>
<reference evidence="1 2" key="1">
    <citation type="submission" date="2018-06" db="EMBL/GenBank/DDBJ databases">
        <authorList>
            <consortium name="Pathogen Informatics"/>
            <person name="Doyle S."/>
        </authorList>
    </citation>
    <scope>NUCLEOTIDE SEQUENCE [LARGE SCALE GENOMIC DNA]</scope>
    <source>
        <strain evidence="1 2">NCTC13315</strain>
    </source>
</reference>
<dbReference type="RefSeq" id="WP_115302310.1">
    <property type="nucleotide sequence ID" value="NZ_CAAAHO010000001.1"/>
</dbReference>
<dbReference type="InterPro" id="IPR040808">
    <property type="entry name" value="DUF5630"/>
</dbReference>
<dbReference type="Pfam" id="PF18632">
    <property type="entry name" value="DUF5630"/>
    <property type="match status" value="1"/>
</dbReference>
<dbReference type="Proteomes" id="UP000254968">
    <property type="component" value="Unassembled WGS sequence"/>
</dbReference>
<dbReference type="OrthoDB" id="5649157at2"/>
<organism evidence="1 2">
    <name type="scientific">Legionella beliardensis</name>
    <dbReference type="NCBI Taxonomy" id="91822"/>
    <lineage>
        <taxon>Bacteria</taxon>
        <taxon>Pseudomonadati</taxon>
        <taxon>Pseudomonadota</taxon>
        <taxon>Gammaproteobacteria</taxon>
        <taxon>Legionellales</taxon>
        <taxon>Legionellaceae</taxon>
        <taxon>Legionella</taxon>
    </lineage>
</organism>
<accession>A0A378I861</accession>
<keyword evidence="2" id="KW-1185">Reference proteome</keyword>
<proteinExistence type="predicted"/>
<gene>
    <name evidence="1" type="ORF">NCTC13315_01104</name>
</gene>
<sequence>MNSDRTKEFYKVSSCLQSAKFDEVIENIRTWPLVWLIQFNQRYPEYYDILKLTAFDTLWAEKRAELRISFNPHFTFSSQKYIPDIDFVLGYLLYLAALQAKKNLHDEAFNDYLTHAIHFNSFHARQTYLHHLIMQKTNSKSASETILSILHNWEPSLAKHGTPGYLLLANNYLHLVVTRLEIKDEDESQHDNIHFYLWKNLVLAELVEPLSQNAINNAYFGEGLKLSNFMQFNSLKELKDYASKLIKDNLVKEQAEHSAHASFDKENSQNRFENWLKSKNKTT</sequence>
<name>A0A378I861_9GAMM</name>
<dbReference type="EMBL" id="UGNV01000001">
    <property type="protein sequence ID" value="STX28574.1"/>
    <property type="molecule type" value="Genomic_DNA"/>
</dbReference>
<dbReference type="AlphaFoldDB" id="A0A378I861"/>